<dbReference type="RefSeq" id="WP_237262222.1">
    <property type="nucleotide sequence ID" value="NZ_AP024202.1"/>
</dbReference>
<dbReference type="InterPro" id="IPR001867">
    <property type="entry name" value="OmpR/PhoB-type_DNA-bd"/>
</dbReference>
<evidence type="ECO:0000313" key="6">
    <source>
        <dbReference type="EMBL" id="BCN92523.1"/>
    </source>
</evidence>
<dbReference type="CDD" id="cd00383">
    <property type="entry name" value="trans_reg_C"/>
    <property type="match status" value="1"/>
</dbReference>
<feature type="domain" description="OmpR/PhoB-type" evidence="5">
    <location>
        <begin position="123"/>
        <end position="225"/>
    </location>
</feature>
<organism evidence="6 7">
    <name type="scientific">Thiomicrorhabdus immobilis</name>
    <dbReference type="NCBI Taxonomy" id="2791037"/>
    <lineage>
        <taxon>Bacteria</taxon>
        <taxon>Pseudomonadati</taxon>
        <taxon>Pseudomonadota</taxon>
        <taxon>Gammaproteobacteria</taxon>
        <taxon>Thiotrichales</taxon>
        <taxon>Piscirickettsiaceae</taxon>
        <taxon>Thiomicrorhabdus</taxon>
    </lineage>
</organism>
<keyword evidence="7" id="KW-1185">Reference proteome</keyword>
<dbReference type="Proteomes" id="UP001054820">
    <property type="component" value="Chromosome"/>
</dbReference>
<feature type="modified residue" description="4-aspartylphosphate" evidence="2">
    <location>
        <position position="51"/>
    </location>
</feature>
<dbReference type="InterPro" id="IPR011006">
    <property type="entry name" value="CheY-like_superfamily"/>
</dbReference>
<dbReference type="PANTHER" id="PTHR48111">
    <property type="entry name" value="REGULATOR OF RPOS"/>
    <property type="match status" value="1"/>
</dbReference>
<evidence type="ECO:0000256" key="3">
    <source>
        <dbReference type="PROSITE-ProRule" id="PRU01091"/>
    </source>
</evidence>
<feature type="domain" description="Response regulatory" evidence="4">
    <location>
        <begin position="2"/>
        <end position="116"/>
    </location>
</feature>
<name>A0ABN6CUF3_9GAMM</name>
<dbReference type="Pfam" id="PF00072">
    <property type="entry name" value="Response_reg"/>
    <property type="match status" value="1"/>
</dbReference>
<keyword evidence="2" id="KW-0597">Phosphoprotein</keyword>
<dbReference type="InterPro" id="IPR036388">
    <property type="entry name" value="WH-like_DNA-bd_sf"/>
</dbReference>
<evidence type="ECO:0000259" key="5">
    <source>
        <dbReference type="PROSITE" id="PS51755"/>
    </source>
</evidence>
<protein>
    <submittedName>
        <fullName evidence="6">DNA-binding response regulator</fullName>
    </submittedName>
</protein>
<dbReference type="InterPro" id="IPR039420">
    <property type="entry name" value="WalR-like"/>
</dbReference>
<dbReference type="EMBL" id="AP024202">
    <property type="protein sequence ID" value="BCN92523.1"/>
    <property type="molecule type" value="Genomic_DNA"/>
</dbReference>
<evidence type="ECO:0000256" key="1">
    <source>
        <dbReference type="ARBA" id="ARBA00023125"/>
    </source>
</evidence>
<gene>
    <name evidence="6" type="ORF">THMIRHAM_03080</name>
</gene>
<evidence type="ECO:0000259" key="4">
    <source>
        <dbReference type="PROSITE" id="PS50110"/>
    </source>
</evidence>
<proteinExistence type="predicted"/>
<dbReference type="GO" id="GO:0003677">
    <property type="term" value="F:DNA binding"/>
    <property type="evidence" value="ECO:0007669"/>
    <property type="project" value="UniProtKB-KW"/>
</dbReference>
<dbReference type="SMART" id="SM00448">
    <property type="entry name" value="REC"/>
    <property type="match status" value="1"/>
</dbReference>
<evidence type="ECO:0000256" key="2">
    <source>
        <dbReference type="PROSITE-ProRule" id="PRU00169"/>
    </source>
</evidence>
<accession>A0ABN6CUF3</accession>
<sequence length="233" mass="26573">MKLLLVEDEPLLVENLESRFKRLGYIVDSALDGEQGLYLALEHDYDLIILDLGLPKLPGLVVLEKIRQAQKTLPILVLTARNSWQERVEGLKKGADDYLGKPFHFEELHARIESLAKRHQPKDSTICFHPTHLAGLQSVCLDTEAKSLQINETVQLLTATEFHLLVPLFSHPKQIFSKHALLEKISDSTQEKDENLIEVYIRRLRGYLGKESIQTLRGQGYRLTLSDTVEVNK</sequence>
<dbReference type="Gene3D" id="3.40.50.2300">
    <property type="match status" value="1"/>
</dbReference>
<dbReference type="SUPFAM" id="SSF52172">
    <property type="entry name" value="CheY-like"/>
    <property type="match status" value="1"/>
</dbReference>
<dbReference type="PROSITE" id="PS51755">
    <property type="entry name" value="OMPR_PHOB"/>
    <property type="match status" value="1"/>
</dbReference>
<reference evidence="6" key="1">
    <citation type="journal article" date="2022" name="Arch. Microbiol.">
        <title>Thiomicrorhabdus immobilis sp. nov., a mesophilic sulfur-oxidizing bacterium isolated from sediment of a brackish lake in northern Japan.</title>
        <authorList>
            <person name="Kojima H."/>
            <person name="Mochizuki J."/>
            <person name="Kanda M."/>
            <person name="Watanabe T."/>
            <person name="Fukui M."/>
        </authorList>
    </citation>
    <scope>NUCLEOTIDE SEQUENCE</scope>
    <source>
        <strain evidence="6">Am19</strain>
    </source>
</reference>
<evidence type="ECO:0000313" key="7">
    <source>
        <dbReference type="Proteomes" id="UP001054820"/>
    </source>
</evidence>
<dbReference type="Pfam" id="PF00486">
    <property type="entry name" value="Trans_reg_C"/>
    <property type="match status" value="1"/>
</dbReference>
<dbReference type="SMART" id="SM00862">
    <property type="entry name" value="Trans_reg_C"/>
    <property type="match status" value="1"/>
</dbReference>
<keyword evidence="1 3" id="KW-0238">DNA-binding</keyword>
<dbReference type="InterPro" id="IPR016032">
    <property type="entry name" value="Sig_transdc_resp-reg_C-effctor"/>
</dbReference>
<dbReference type="InterPro" id="IPR001789">
    <property type="entry name" value="Sig_transdc_resp-reg_receiver"/>
</dbReference>
<dbReference type="PROSITE" id="PS50110">
    <property type="entry name" value="RESPONSE_REGULATORY"/>
    <property type="match status" value="1"/>
</dbReference>
<dbReference type="PANTHER" id="PTHR48111:SF37">
    <property type="entry name" value="RESPONSE REGULATOR PROTEIN CARR"/>
    <property type="match status" value="1"/>
</dbReference>
<dbReference type="SUPFAM" id="SSF46894">
    <property type="entry name" value="C-terminal effector domain of the bipartite response regulators"/>
    <property type="match status" value="1"/>
</dbReference>
<feature type="DNA-binding region" description="OmpR/PhoB-type" evidence="3">
    <location>
        <begin position="123"/>
        <end position="225"/>
    </location>
</feature>
<dbReference type="Gene3D" id="1.10.10.10">
    <property type="entry name" value="Winged helix-like DNA-binding domain superfamily/Winged helix DNA-binding domain"/>
    <property type="match status" value="1"/>
</dbReference>